<evidence type="ECO:0000259" key="2">
    <source>
        <dbReference type="Pfam" id="PF18984"/>
    </source>
</evidence>
<dbReference type="Pfam" id="PF18984">
    <property type="entry name" value="DUF5717_N"/>
    <property type="match status" value="1"/>
</dbReference>
<dbReference type="Pfam" id="PF18983">
    <property type="entry name" value="DUF5717"/>
    <property type="match status" value="1"/>
</dbReference>
<dbReference type="AlphaFoldDB" id="A0A9D1VWF7"/>
<gene>
    <name evidence="3" type="ORF">H9981_03845</name>
</gene>
<dbReference type="Proteomes" id="UP000824243">
    <property type="component" value="Unassembled WGS sequence"/>
</dbReference>
<evidence type="ECO:0000313" key="4">
    <source>
        <dbReference type="Proteomes" id="UP000824243"/>
    </source>
</evidence>
<reference evidence="3" key="2">
    <citation type="submission" date="2021-04" db="EMBL/GenBank/DDBJ databases">
        <authorList>
            <person name="Gilroy R."/>
        </authorList>
    </citation>
    <scope>NUCLEOTIDE SEQUENCE</scope>
    <source>
        <strain evidence="3">ChiSjej5B23-15282</strain>
    </source>
</reference>
<dbReference type="InterPro" id="IPR043774">
    <property type="entry name" value="DUF5717_C"/>
</dbReference>
<accession>A0A9D1VWF7</accession>
<reference evidence="3" key="1">
    <citation type="journal article" date="2021" name="PeerJ">
        <title>Extensive microbial diversity within the chicken gut microbiome revealed by metagenomics and culture.</title>
        <authorList>
            <person name="Gilroy R."/>
            <person name="Ravi A."/>
            <person name="Getino M."/>
            <person name="Pursley I."/>
            <person name="Horton D.L."/>
            <person name="Alikhan N.F."/>
            <person name="Baker D."/>
            <person name="Gharbi K."/>
            <person name="Hall N."/>
            <person name="Watson M."/>
            <person name="Adriaenssens E.M."/>
            <person name="Foster-Nyarko E."/>
            <person name="Jarju S."/>
            <person name="Secka A."/>
            <person name="Antonio M."/>
            <person name="Oren A."/>
            <person name="Chaudhuri R.R."/>
            <person name="La Ragione R."/>
            <person name="Hildebrand F."/>
            <person name="Pallen M.J."/>
        </authorList>
    </citation>
    <scope>NUCLEOTIDE SEQUENCE</scope>
    <source>
        <strain evidence="3">ChiSjej5B23-15282</strain>
    </source>
</reference>
<protein>
    <recommendedName>
        <fullName evidence="5">DUF5717 domain-containing protein</fullName>
    </recommendedName>
</protein>
<evidence type="ECO:0000259" key="1">
    <source>
        <dbReference type="Pfam" id="PF18983"/>
    </source>
</evidence>
<evidence type="ECO:0000313" key="3">
    <source>
        <dbReference type="EMBL" id="HIX48136.1"/>
    </source>
</evidence>
<sequence>MKNKIKRFAKGDFHIPQPEIIFPETRIIMRVGEGEKYRGSFSLQNQGEGTIRGLVYPSSYRVHCDEQGFDGNPVNIYYTYDGSGLMPGHVEHGKFTIVCNGGEYDVAFTAIIEKPFVMTGYGKIQSLEDFKKLSFRDAAEAVKLFRSRDFYEILKYEDRRIQALYDNMRKWELDQQALEEFLVGCKQKEKIFLTLEEESRAFISLTEARKETFTIKKNTWGYLEIDVRTEGEFLSVEHTKVTTEEFIGNSYRLEYFLDVDKLHQGSNFGRIILESPYETLTYEVVVEKDVKRDEEHRANDREFAGIIRNYLKYESGKMELSDWVQEAVRRISHLRDMDPRNEFYLLFHAHICLIGGQTDEAKWLLESYNYNRFAIGKDVELSSYYLYLTTFLSSDTIGQRKVAEELSRTFMKHPDSWKILCMLVEVDPEYKIYSERLRALEKQFYEEKSHSIWFYLQAFKCFRDKSSSLKKLGEFEVRVLLFAVKHKLMTRELALYTANLASQMKVFDRHLYDVLVLSYKIYHESMILTSICTLLIKGNCVDREYFKWYQKAVEAELKIAQLYEYYMASVVPSQFHKSLPRSVYLYFMHGNNLDYHKCAFLYSNLITYEDESSEIYAHYRDEMEAFAWNQLDRRNVDEQLRIIYKRFVVESAMNPERVKALYDVCHAYWITTKVPNMKYIHVIAEDGTITQKAPYTENGARVFLYAKTDRLVWEAKDGRHYTDSIPYESKRLFYELRYMDMCRKYINGLRRNREEEETQELTLDVVREKGLENYTEDEMLGLCSRTIRENNYENDDFLTYVCFELFKKQQYDKVILTYLANYYCGATPDMKMLWREARDYEVHTHKLAERILTQMLFSEELFQEAQIFEQYYAEGAYFRLQEAYLAYVSREYVVEERKIGRSVIDIICREYEKGENTIDICKIAVLKYYSGREYNAQTRRTLKKFLQELCGKQIYFPFFLSYEKDWLIELQLWDKTLIEYKGQKGSRVMLYYQLQKGGEEQADYSTEVLTPMYENLYVKKFVLFANEKLKYYFKETIDGNSYRSDKESCVRETEPGEQGRYGRLNDILMETGSRERRKKMQEYALEDAAANHMFTQE</sequence>
<comment type="caution">
    <text evidence="3">The sequence shown here is derived from an EMBL/GenBank/DDBJ whole genome shotgun (WGS) entry which is preliminary data.</text>
</comment>
<feature type="domain" description="DUF5717" evidence="2">
    <location>
        <begin position="1"/>
        <end position="745"/>
    </location>
</feature>
<dbReference type="EMBL" id="DXFA01000074">
    <property type="protein sequence ID" value="HIX48136.1"/>
    <property type="molecule type" value="Genomic_DNA"/>
</dbReference>
<evidence type="ECO:0008006" key="5">
    <source>
        <dbReference type="Google" id="ProtNLM"/>
    </source>
</evidence>
<proteinExistence type="predicted"/>
<organism evidence="3 4">
    <name type="scientific">Candidatus Mediterraneibacter caccavium</name>
    <dbReference type="NCBI Taxonomy" id="2838661"/>
    <lineage>
        <taxon>Bacteria</taxon>
        <taxon>Bacillati</taxon>
        <taxon>Bacillota</taxon>
        <taxon>Clostridia</taxon>
        <taxon>Lachnospirales</taxon>
        <taxon>Lachnospiraceae</taxon>
        <taxon>Mediterraneibacter</taxon>
    </lineage>
</organism>
<feature type="domain" description="DUF5717" evidence="1">
    <location>
        <begin position="795"/>
        <end position="1094"/>
    </location>
</feature>
<dbReference type="InterPro" id="IPR043775">
    <property type="entry name" value="DUF5717_N"/>
</dbReference>
<name>A0A9D1VWF7_9FIRM</name>